<dbReference type="GO" id="GO:0016787">
    <property type="term" value="F:hydrolase activity"/>
    <property type="evidence" value="ECO:0007669"/>
    <property type="project" value="UniProtKB-KW"/>
</dbReference>
<dbReference type="InterPro" id="IPR011105">
    <property type="entry name" value="Cell_wall_hydrolase_SleB"/>
</dbReference>
<dbReference type="InterPro" id="IPR002477">
    <property type="entry name" value="Peptidoglycan-bd-like"/>
</dbReference>
<sequence>MNKTKIWFAAGLVLLLFGIGYGANVLWHSIDVEQKEAPNKAKAVFSEQVIDYGAFGKDVYELQGRLAFLGFYHGKLDSNFGPKTRDALKWFQSEFGMKVDGLAGPKTKLKLYNATTNWKPGMEYVNAGKGNQQTNTGNTGAAGNKGNKGNKQNTEKAKTESGNLAPSNGMGLSENDLRIMANAVYGESRGEPFEGQVAVAAVILNRVKSPSFPNTVSGVIFQPGAFTAVADGQIWLEPNETARKAVQQALNGWDPTGGCIYYFNPNTATSKWIWSRPQVKTIGEHIFCM</sequence>
<keyword evidence="3" id="KW-0309">Germination</keyword>
<dbReference type="Gene3D" id="6.20.240.60">
    <property type="match status" value="1"/>
</dbReference>
<name>A0A3P3U4X3_9BACL</name>
<evidence type="ECO:0000256" key="7">
    <source>
        <dbReference type="ARBA" id="ARBA00023316"/>
    </source>
</evidence>
<keyword evidence="6" id="KW-0749">Sporulation</keyword>
<dbReference type="InterPro" id="IPR036366">
    <property type="entry name" value="PGBDSf"/>
</dbReference>
<dbReference type="EMBL" id="RRCN01000001">
    <property type="protein sequence ID" value="RRJ65417.1"/>
    <property type="molecule type" value="Genomic_DNA"/>
</dbReference>
<feature type="domain" description="Peptidoglycan binding-like" evidence="10">
    <location>
        <begin position="56"/>
        <end position="108"/>
    </location>
</feature>
<dbReference type="InterPro" id="IPR036365">
    <property type="entry name" value="PGBD-like_sf"/>
</dbReference>
<dbReference type="GO" id="GO:0030435">
    <property type="term" value="P:sporulation resulting in formation of a cellular spore"/>
    <property type="evidence" value="ECO:0007669"/>
    <property type="project" value="UniProtKB-KW"/>
</dbReference>
<dbReference type="Proteomes" id="UP000267017">
    <property type="component" value="Unassembled WGS sequence"/>
</dbReference>
<dbReference type="AlphaFoldDB" id="A0A3P3U4X3"/>
<keyword evidence="7" id="KW-0961">Cell wall biogenesis/degradation</keyword>
<dbReference type="GO" id="GO:0071555">
    <property type="term" value="P:cell wall organization"/>
    <property type="evidence" value="ECO:0007669"/>
    <property type="project" value="UniProtKB-KW"/>
</dbReference>
<dbReference type="OrthoDB" id="9785345at2"/>
<comment type="similarity">
    <text evidence="1">Belongs to the SleB family.</text>
</comment>
<evidence type="ECO:0000256" key="4">
    <source>
        <dbReference type="ARBA" id="ARBA00022729"/>
    </source>
</evidence>
<dbReference type="InterPro" id="IPR042047">
    <property type="entry name" value="SleB_dom1"/>
</dbReference>
<keyword evidence="4" id="KW-0732">Signal</keyword>
<keyword evidence="5" id="KW-0378">Hydrolase</keyword>
<feature type="compositionally biased region" description="Low complexity" evidence="9">
    <location>
        <begin position="129"/>
        <end position="152"/>
    </location>
</feature>
<organism evidence="12 13">
    <name type="scientific">Paenibacillus oralis</name>
    <dbReference type="NCBI Taxonomy" id="2490856"/>
    <lineage>
        <taxon>Bacteria</taxon>
        <taxon>Bacillati</taxon>
        <taxon>Bacillota</taxon>
        <taxon>Bacilli</taxon>
        <taxon>Bacillales</taxon>
        <taxon>Paenibacillaceae</taxon>
        <taxon>Paenibacillus</taxon>
    </lineage>
</organism>
<dbReference type="FunFam" id="6.20.240.60:FF:000001">
    <property type="entry name" value="Spore cortex-lytic enzyme"/>
    <property type="match status" value="1"/>
</dbReference>
<dbReference type="Gene3D" id="1.10.10.2520">
    <property type="entry name" value="Cell wall hydrolase SleB, domain 1"/>
    <property type="match status" value="1"/>
</dbReference>
<dbReference type="Gene3D" id="1.10.101.10">
    <property type="entry name" value="PGBD-like superfamily/PGBD"/>
    <property type="match status" value="1"/>
</dbReference>
<evidence type="ECO:0000256" key="3">
    <source>
        <dbReference type="ARBA" id="ARBA00022544"/>
    </source>
</evidence>
<evidence type="ECO:0000259" key="10">
    <source>
        <dbReference type="Pfam" id="PF01471"/>
    </source>
</evidence>
<proteinExistence type="inferred from homology"/>
<reference evidence="12 13" key="1">
    <citation type="submission" date="2018-11" db="EMBL/GenBank/DDBJ databases">
        <title>Genome sequencing of Paenibacillus sp. KCOM 3021 (= ChDC PVNT-B20).</title>
        <authorList>
            <person name="Kook J.-K."/>
            <person name="Park S.-N."/>
            <person name="Lim Y.K."/>
        </authorList>
    </citation>
    <scope>NUCLEOTIDE SEQUENCE [LARGE SCALE GENOMIC DNA]</scope>
    <source>
        <strain evidence="12 13">KCOM 3021</strain>
    </source>
</reference>
<feature type="domain" description="Cell wall hydrolase SleB" evidence="11">
    <location>
        <begin position="190"/>
        <end position="288"/>
    </location>
</feature>
<evidence type="ECO:0000256" key="9">
    <source>
        <dbReference type="SAM" id="MobiDB-lite"/>
    </source>
</evidence>
<dbReference type="RefSeq" id="WP_128633225.1">
    <property type="nucleotide sequence ID" value="NZ_RRCN01000001.1"/>
</dbReference>
<evidence type="ECO:0000256" key="2">
    <source>
        <dbReference type="ARBA" id="ARBA00018364"/>
    </source>
</evidence>
<dbReference type="GO" id="GO:0009847">
    <property type="term" value="P:spore germination"/>
    <property type="evidence" value="ECO:0007669"/>
    <property type="project" value="UniProtKB-UniRule"/>
</dbReference>
<protein>
    <recommendedName>
        <fullName evidence="2 8">Spore cortex-lytic enzyme</fullName>
    </recommendedName>
</protein>
<gene>
    <name evidence="12" type="primary">sleB</name>
    <name evidence="12" type="ORF">EHV15_22725</name>
</gene>
<dbReference type="NCBIfam" id="TIGR02869">
    <property type="entry name" value="spore_SleB"/>
    <property type="match status" value="1"/>
</dbReference>
<evidence type="ECO:0000313" key="12">
    <source>
        <dbReference type="EMBL" id="RRJ65417.1"/>
    </source>
</evidence>
<evidence type="ECO:0000256" key="5">
    <source>
        <dbReference type="ARBA" id="ARBA00022801"/>
    </source>
</evidence>
<dbReference type="InterPro" id="IPR014224">
    <property type="entry name" value="Spore_cortex_SleB"/>
</dbReference>
<dbReference type="SUPFAM" id="SSF47090">
    <property type="entry name" value="PGBD-like"/>
    <property type="match status" value="1"/>
</dbReference>
<dbReference type="Pfam" id="PF07486">
    <property type="entry name" value="Hydrolase_2"/>
    <property type="match status" value="1"/>
</dbReference>
<evidence type="ECO:0000313" key="13">
    <source>
        <dbReference type="Proteomes" id="UP000267017"/>
    </source>
</evidence>
<dbReference type="FunFam" id="1.10.10.2520:FF:000001">
    <property type="entry name" value="Spore cortex-lytic enzyme"/>
    <property type="match status" value="1"/>
</dbReference>
<feature type="region of interest" description="Disordered" evidence="9">
    <location>
        <begin position="129"/>
        <end position="171"/>
    </location>
</feature>
<evidence type="ECO:0000256" key="8">
    <source>
        <dbReference type="NCBIfam" id="TIGR02869"/>
    </source>
</evidence>
<evidence type="ECO:0000256" key="1">
    <source>
        <dbReference type="ARBA" id="ARBA00007010"/>
    </source>
</evidence>
<evidence type="ECO:0000259" key="11">
    <source>
        <dbReference type="Pfam" id="PF07486"/>
    </source>
</evidence>
<dbReference type="Pfam" id="PF01471">
    <property type="entry name" value="PG_binding_1"/>
    <property type="match status" value="1"/>
</dbReference>
<comment type="caution">
    <text evidence="12">The sequence shown here is derived from an EMBL/GenBank/DDBJ whole genome shotgun (WGS) entry which is preliminary data.</text>
</comment>
<evidence type="ECO:0000256" key="6">
    <source>
        <dbReference type="ARBA" id="ARBA00022969"/>
    </source>
</evidence>
<accession>A0A3P3U4X3</accession>
<keyword evidence="13" id="KW-1185">Reference proteome</keyword>